<evidence type="ECO:0000313" key="1">
    <source>
        <dbReference type="EMBL" id="MBB4907990.1"/>
    </source>
</evidence>
<reference evidence="1 2" key="1">
    <citation type="submission" date="2020-08" db="EMBL/GenBank/DDBJ databases">
        <title>Genomic Encyclopedia of Type Strains, Phase III (KMG-III): the genomes of soil and plant-associated and newly described type strains.</title>
        <authorList>
            <person name="Whitman W."/>
        </authorList>
    </citation>
    <scope>NUCLEOTIDE SEQUENCE [LARGE SCALE GENOMIC DNA]</scope>
    <source>
        <strain evidence="1 2">CECT 8960</strain>
    </source>
</reference>
<evidence type="ECO:0000313" key="2">
    <source>
        <dbReference type="Proteomes" id="UP000520767"/>
    </source>
</evidence>
<dbReference type="RefSeq" id="WP_184812113.1">
    <property type="nucleotide sequence ID" value="NZ_JACHJQ010000004.1"/>
</dbReference>
<keyword evidence="2" id="KW-1185">Reference proteome</keyword>
<gene>
    <name evidence="1" type="ORF">FHR82_004232</name>
</gene>
<accession>A0A7W7Q6K6</accession>
<protein>
    <submittedName>
        <fullName evidence="1">Uncharacterized protein</fullName>
    </submittedName>
</protein>
<proteinExistence type="predicted"/>
<dbReference type="Proteomes" id="UP000520767">
    <property type="component" value="Unassembled WGS sequence"/>
</dbReference>
<sequence length="45" mass="4795">MVALAITIGAAVLIVLVVAAVRALRRAARKIDDILREELDPPDEG</sequence>
<dbReference type="EMBL" id="JACHJQ010000004">
    <property type="protein sequence ID" value="MBB4907990.1"/>
    <property type="molecule type" value="Genomic_DNA"/>
</dbReference>
<organism evidence="1 2">
    <name type="scientific">Actinophytocola algeriensis</name>
    <dbReference type="NCBI Taxonomy" id="1768010"/>
    <lineage>
        <taxon>Bacteria</taxon>
        <taxon>Bacillati</taxon>
        <taxon>Actinomycetota</taxon>
        <taxon>Actinomycetes</taxon>
        <taxon>Pseudonocardiales</taxon>
        <taxon>Pseudonocardiaceae</taxon>
    </lineage>
</organism>
<dbReference type="AlphaFoldDB" id="A0A7W7Q6K6"/>
<name>A0A7W7Q6K6_9PSEU</name>
<comment type="caution">
    <text evidence="1">The sequence shown here is derived from an EMBL/GenBank/DDBJ whole genome shotgun (WGS) entry which is preliminary data.</text>
</comment>